<evidence type="ECO:0000313" key="2">
    <source>
        <dbReference type="Proteomes" id="UP000483820"/>
    </source>
</evidence>
<accession>A0A6A5HWR7</accession>
<protein>
    <submittedName>
        <fullName evidence="1">Uncharacterized protein</fullName>
    </submittedName>
</protein>
<dbReference type="AlphaFoldDB" id="A0A6A5HWR7"/>
<comment type="caution">
    <text evidence="1">The sequence shown here is derived from an EMBL/GenBank/DDBJ whole genome shotgun (WGS) entry which is preliminary data.</text>
</comment>
<evidence type="ECO:0000313" key="1">
    <source>
        <dbReference type="EMBL" id="KAF1771366.1"/>
    </source>
</evidence>
<proteinExistence type="predicted"/>
<dbReference type="KEGG" id="crq:GCK72_003192"/>
<dbReference type="GeneID" id="78773549"/>
<gene>
    <name evidence="1" type="ORF">GCK72_003192</name>
</gene>
<reference evidence="1 2" key="1">
    <citation type="submission" date="2019-12" db="EMBL/GenBank/DDBJ databases">
        <title>Chromosome-level assembly of the Caenorhabditis remanei genome.</title>
        <authorList>
            <person name="Teterina A.A."/>
            <person name="Willis J.H."/>
            <person name="Phillips P.C."/>
        </authorList>
    </citation>
    <scope>NUCLEOTIDE SEQUENCE [LARGE SCALE GENOMIC DNA]</scope>
    <source>
        <strain evidence="1 2">PX506</strain>
        <tissue evidence="1">Whole organism</tissue>
    </source>
</reference>
<name>A0A6A5HWR7_CAERE</name>
<dbReference type="CTD" id="78773549"/>
<dbReference type="EMBL" id="WUAV01000001">
    <property type="protein sequence ID" value="KAF1771366.1"/>
    <property type="molecule type" value="Genomic_DNA"/>
</dbReference>
<sequence length="118" mass="13588">MYVCRLLPAEYEEADCDVKPENLVPLEIVKAFSVQRCRSYEYRFAIVQLIDKGTIQSLFGEEDQIARAGYEFGNKRGYKAMLHGERFSVAGLHPVLVIKHQCNSDIDKYLEVELDSHM</sequence>
<dbReference type="Proteomes" id="UP000483820">
    <property type="component" value="Chromosome I"/>
</dbReference>
<dbReference type="RefSeq" id="XP_053592518.1">
    <property type="nucleotide sequence ID" value="XM_053723873.1"/>
</dbReference>
<organism evidence="1 2">
    <name type="scientific">Caenorhabditis remanei</name>
    <name type="common">Caenorhabditis vulgaris</name>
    <dbReference type="NCBI Taxonomy" id="31234"/>
    <lineage>
        <taxon>Eukaryota</taxon>
        <taxon>Metazoa</taxon>
        <taxon>Ecdysozoa</taxon>
        <taxon>Nematoda</taxon>
        <taxon>Chromadorea</taxon>
        <taxon>Rhabditida</taxon>
        <taxon>Rhabditina</taxon>
        <taxon>Rhabditomorpha</taxon>
        <taxon>Rhabditoidea</taxon>
        <taxon>Rhabditidae</taxon>
        <taxon>Peloderinae</taxon>
        <taxon>Caenorhabditis</taxon>
    </lineage>
</organism>